<evidence type="ECO:0000313" key="1">
    <source>
        <dbReference type="EMBL" id="CBA30586.1"/>
    </source>
</evidence>
<gene>
    <name evidence="1" type="ORF">Csp_C24290</name>
</gene>
<dbReference type="AlphaFoldDB" id="C9YCK0"/>
<name>C9YCK0_CURXX</name>
<reference evidence="1" key="1">
    <citation type="journal article" date="2010" name="Nature">
        <title>The Dynamic genome of Hydra.</title>
        <authorList>
            <person name="Chapman J.A."/>
            <person name="Kirkness E.F."/>
            <person name="Simakov O."/>
            <person name="Hampson S.E."/>
            <person name="Mitros T."/>
            <person name="Weinmaier T."/>
            <person name="Rattei T."/>
            <person name="Balasubramanian P.G."/>
            <person name="Borman J."/>
            <person name="Busam D."/>
            <person name="Disbennett K."/>
            <person name="Pfannkoch C."/>
            <person name="Sumin N."/>
            <person name="Sutton G."/>
            <person name="Viswanathan L."/>
            <person name="Walenz B."/>
            <person name="Goodstein D.M."/>
            <person name="Hellsten U."/>
            <person name="Kawashima T."/>
            <person name="Prochnik S.E."/>
            <person name="Putnam N.H."/>
            <person name="Shu S."/>
            <person name="Blumberg B."/>
            <person name="Dana C.E."/>
            <person name="Gee L."/>
            <person name="Kibler D.F."/>
            <person name="Law L."/>
            <person name="Lindgens D."/>
            <person name="Martinez D.E."/>
            <person name="Peng J."/>
            <person name="Wigge P.A."/>
            <person name="Bertulat B."/>
            <person name="Guder C."/>
            <person name="Nakamura Y."/>
            <person name="Ozbek S."/>
            <person name="Watanabe H."/>
            <person name="Khalturin K."/>
            <person name="Hemmrich G."/>
            <person name="Franke A."/>
            <person name="Augustin R."/>
            <person name="Fraune S."/>
            <person name="Hayakawa E."/>
            <person name="Hayakawa S."/>
            <person name="Hirose M."/>
            <person name="Hwang J."/>
            <person name="Ikeo K."/>
            <person name="Nishimiya-Fujisawa C."/>
            <person name="Ogura A."/>
            <person name="Takahashi T."/>
            <person name="Steinmetz P.R."/>
            <person name="Zhang X."/>
            <person name="Aufschnaiter R."/>
            <person name="Eder M.K."/>
            <person name="Gorny A.K."/>
            <person name="Salvenmoser W."/>
            <person name="Heimberg A.M."/>
            <person name="Wheeler B.M."/>
            <person name="Peterson K.J."/>
            <person name="Boettger A."/>
            <person name="Tischler P."/>
            <person name="Wolf A."/>
            <person name="Gojobori T."/>
            <person name="Remington K.A."/>
            <person name="Strausberg R.L."/>
            <person name="Venter J."/>
            <person name="Technau U."/>
            <person name="Hobmayer B."/>
            <person name="Bosch T.C."/>
            <person name="Holstein T.W."/>
            <person name="Fujisawa T."/>
            <person name="Bode H.R."/>
            <person name="David C.N."/>
            <person name="Rokhsar D.S."/>
            <person name="Steele R.E."/>
        </authorList>
    </citation>
    <scope>NUCLEOTIDE SEQUENCE</scope>
</reference>
<accession>C9YCK0</accession>
<organism evidence="1">
    <name type="scientific">Curvibacter symbiont subsp. Hydra magnipapillata</name>
    <dbReference type="NCBI Taxonomy" id="667019"/>
    <lineage>
        <taxon>Bacteria</taxon>
        <taxon>Pseudomonadati</taxon>
        <taxon>Pseudomonadota</taxon>
        <taxon>Betaproteobacteria</taxon>
        <taxon>Burkholderiales</taxon>
        <taxon>Comamonadaceae</taxon>
        <taxon>Curvibacter</taxon>
    </lineage>
</organism>
<dbReference type="EMBL" id="FN543105">
    <property type="protein sequence ID" value="CBA30586.1"/>
    <property type="molecule type" value="Genomic_DNA"/>
</dbReference>
<protein>
    <submittedName>
        <fullName evidence="1">Uncharacterized protein</fullName>
    </submittedName>
</protein>
<sequence>MPVIAGDVVHQHREIAERLRSIRSRGLKGSDIAHITGAPPNLCTDGGHQFFCQLAAFVFRNIHEGHMSTLLSKCRHDGGTNPSSATGNEYVFAFEAGIAREFCFV</sequence>
<proteinExistence type="predicted"/>